<keyword evidence="5 6" id="KW-0472">Membrane</keyword>
<feature type="transmembrane region" description="Helical" evidence="6">
    <location>
        <begin position="140"/>
        <end position="164"/>
    </location>
</feature>
<dbReference type="GO" id="GO:0005886">
    <property type="term" value="C:plasma membrane"/>
    <property type="evidence" value="ECO:0007669"/>
    <property type="project" value="UniProtKB-SubCell"/>
</dbReference>
<evidence type="ECO:0000256" key="2">
    <source>
        <dbReference type="ARBA" id="ARBA00022475"/>
    </source>
</evidence>
<proteinExistence type="predicted"/>
<protein>
    <submittedName>
        <fullName evidence="8">MFS transporter</fullName>
    </submittedName>
</protein>
<dbReference type="PROSITE" id="PS50850">
    <property type="entry name" value="MFS"/>
    <property type="match status" value="1"/>
</dbReference>
<dbReference type="InterPro" id="IPR050189">
    <property type="entry name" value="MFS_Efflux_Transporters"/>
</dbReference>
<gene>
    <name evidence="8" type="ORF">FR698_10585</name>
</gene>
<feature type="transmembrane region" description="Helical" evidence="6">
    <location>
        <begin position="287"/>
        <end position="309"/>
    </location>
</feature>
<dbReference type="InterPro" id="IPR020846">
    <property type="entry name" value="MFS_dom"/>
</dbReference>
<dbReference type="Pfam" id="PF07690">
    <property type="entry name" value="MFS_1"/>
    <property type="match status" value="2"/>
</dbReference>
<feature type="transmembrane region" description="Helical" evidence="6">
    <location>
        <begin position="228"/>
        <end position="248"/>
    </location>
</feature>
<feature type="transmembrane region" description="Helical" evidence="6">
    <location>
        <begin position="260"/>
        <end position="281"/>
    </location>
</feature>
<dbReference type="Gene3D" id="1.20.1250.20">
    <property type="entry name" value="MFS general substrate transporter like domains"/>
    <property type="match status" value="1"/>
</dbReference>
<reference evidence="8 9" key="1">
    <citation type="submission" date="2019-08" db="EMBL/GenBank/DDBJ databases">
        <title>Pelomicrobium methylotrophicum gen. nov., sp. nov. a moderately thermophilic, facultatively anaerobic, lithoautotrophic and methylotrophic bacterium isolated from a terrestrial mud volcano.</title>
        <authorList>
            <person name="Slobodkina G.B."/>
            <person name="Merkel A.Y."/>
            <person name="Slobodkin A.I."/>
        </authorList>
    </citation>
    <scope>NUCLEOTIDE SEQUENCE [LARGE SCALE GENOMIC DNA]</scope>
    <source>
        <strain evidence="8 9">SM250</strain>
    </source>
</reference>
<dbReference type="InterPro" id="IPR036259">
    <property type="entry name" value="MFS_trans_sf"/>
</dbReference>
<evidence type="ECO:0000256" key="6">
    <source>
        <dbReference type="SAM" id="Phobius"/>
    </source>
</evidence>
<feature type="transmembrane region" description="Helical" evidence="6">
    <location>
        <begin position="114"/>
        <end position="134"/>
    </location>
</feature>
<feature type="transmembrane region" description="Helical" evidence="6">
    <location>
        <begin position="26"/>
        <end position="46"/>
    </location>
</feature>
<accession>A0A5C7EGN4</accession>
<keyword evidence="2" id="KW-1003">Cell membrane</keyword>
<feature type="transmembrane region" description="Helical" evidence="6">
    <location>
        <begin position="321"/>
        <end position="339"/>
    </location>
</feature>
<keyword evidence="4 6" id="KW-1133">Transmembrane helix</keyword>
<dbReference type="Proteomes" id="UP000321201">
    <property type="component" value="Unassembled WGS sequence"/>
</dbReference>
<dbReference type="OrthoDB" id="5412728at2"/>
<dbReference type="PANTHER" id="PTHR43124">
    <property type="entry name" value="PURINE EFFLUX PUMP PBUE"/>
    <property type="match status" value="1"/>
</dbReference>
<dbReference type="EMBL" id="VPFL01000014">
    <property type="protein sequence ID" value="TXF11407.1"/>
    <property type="molecule type" value="Genomic_DNA"/>
</dbReference>
<evidence type="ECO:0000256" key="1">
    <source>
        <dbReference type="ARBA" id="ARBA00004651"/>
    </source>
</evidence>
<dbReference type="GO" id="GO:0022857">
    <property type="term" value="F:transmembrane transporter activity"/>
    <property type="evidence" value="ECO:0007669"/>
    <property type="project" value="InterPro"/>
</dbReference>
<comment type="subcellular location">
    <subcellularLocation>
        <location evidence="1">Cell membrane</location>
        <topology evidence="1">Multi-pass membrane protein</topology>
    </subcellularLocation>
</comment>
<feature type="transmembrane region" description="Helical" evidence="6">
    <location>
        <begin position="81"/>
        <end position="102"/>
    </location>
</feature>
<evidence type="ECO:0000256" key="3">
    <source>
        <dbReference type="ARBA" id="ARBA00022692"/>
    </source>
</evidence>
<evidence type="ECO:0000256" key="4">
    <source>
        <dbReference type="ARBA" id="ARBA00022989"/>
    </source>
</evidence>
<sequence>MIGVAAFAALLPEFRAQWQLSNTEAGWISGVFFAGYVAAVPFLVGLTDHLDARRIYLVSCAITAAASFLFAAFAAGFWSALFARAVAGVGLAGTYMPGLKALSERIEGAHQSRAVAFYTSSFGLGIALSFLLSGEVGTRIGWRAAFVLAGLCAVAALLIAHTVLEPRGGGRPFVLRLPDFRPVVKRPEVLGYCTAYAVHNWELFALRSWVVAFLGFVVERHAGSGSPVSPTIVATVMTLVGMPASVLGNELALRIGRRRAVTWVMSISAAAAAVVGFSSFLPPMAVAVLLCAYAIAVNGDSAALTAGLLQVAPSQHRGAAMALYSSCGFVGAFLGPLVFGMALDLGAPKPALAWGLAFVSLGAAVALGPVALALTARRSPC</sequence>
<evidence type="ECO:0000256" key="5">
    <source>
        <dbReference type="ARBA" id="ARBA00023136"/>
    </source>
</evidence>
<comment type="caution">
    <text evidence="8">The sequence shown here is derived from an EMBL/GenBank/DDBJ whole genome shotgun (WGS) entry which is preliminary data.</text>
</comment>
<dbReference type="FunCoup" id="A0A5C7EGN4">
    <property type="interactions" value="198"/>
</dbReference>
<organism evidence="8 9">
    <name type="scientific">Pelomicrobium methylotrophicum</name>
    <dbReference type="NCBI Taxonomy" id="2602750"/>
    <lineage>
        <taxon>Bacteria</taxon>
        <taxon>Pseudomonadati</taxon>
        <taxon>Pseudomonadota</taxon>
        <taxon>Hydrogenophilia</taxon>
        <taxon>Hydrogenophilia incertae sedis</taxon>
        <taxon>Pelomicrobium</taxon>
    </lineage>
</organism>
<feature type="transmembrane region" description="Helical" evidence="6">
    <location>
        <begin position="55"/>
        <end position="75"/>
    </location>
</feature>
<evidence type="ECO:0000313" key="8">
    <source>
        <dbReference type="EMBL" id="TXF11407.1"/>
    </source>
</evidence>
<feature type="transmembrane region" description="Helical" evidence="6">
    <location>
        <begin position="351"/>
        <end position="374"/>
    </location>
</feature>
<dbReference type="InterPro" id="IPR011701">
    <property type="entry name" value="MFS"/>
</dbReference>
<dbReference type="InParanoid" id="A0A5C7EGN4"/>
<dbReference type="SUPFAM" id="SSF103473">
    <property type="entry name" value="MFS general substrate transporter"/>
    <property type="match status" value="1"/>
</dbReference>
<feature type="domain" description="Major facilitator superfamily (MFS) profile" evidence="7">
    <location>
        <begin position="1"/>
        <end position="380"/>
    </location>
</feature>
<dbReference type="AlphaFoldDB" id="A0A5C7EGN4"/>
<dbReference type="PANTHER" id="PTHR43124:SF3">
    <property type="entry name" value="CHLORAMPHENICOL EFFLUX PUMP RV0191"/>
    <property type="match status" value="1"/>
</dbReference>
<keyword evidence="9" id="KW-1185">Reference proteome</keyword>
<keyword evidence="3 6" id="KW-0812">Transmembrane</keyword>
<evidence type="ECO:0000313" key="9">
    <source>
        <dbReference type="Proteomes" id="UP000321201"/>
    </source>
</evidence>
<evidence type="ECO:0000259" key="7">
    <source>
        <dbReference type="PROSITE" id="PS50850"/>
    </source>
</evidence>
<name>A0A5C7EGN4_9PROT</name>